<evidence type="ECO:0000256" key="2">
    <source>
        <dbReference type="ARBA" id="ARBA00023002"/>
    </source>
</evidence>
<dbReference type="PANTHER" id="PTHR43673">
    <property type="entry name" value="NAD(P)H NITROREDUCTASE YDGI-RELATED"/>
    <property type="match status" value="1"/>
</dbReference>
<feature type="region of interest" description="Disordered" evidence="3">
    <location>
        <begin position="205"/>
        <end position="234"/>
    </location>
</feature>
<evidence type="ECO:0000256" key="1">
    <source>
        <dbReference type="ARBA" id="ARBA00007118"/>
    </source>
</evidence>
<gene>
    <name evidence="5" type="ORF">METZ01_LOCUS22194</name>
</gene>
<dbReference type="GO" id="GO:0016491">
    <property type="term" value="F:oxidoreductase activity"/>
    <property type="evidence" value="ECO:0007669"/>
    <property type="project" value="UniProtKB-KW"/>
</dbReference>
<sequence>MLEGLATTRAIRRYLPEPIPEDDLNTILWHAGRAPSGSNRQKFRFLVLRDGPNARAAKALLGESFRGAWNEKQSNDGYDAGSGEAGDSPKARMARTMQHFVDHFEDTPVVVLACLVRYRPENYAEGASVYPAVQNLMLAARALGYGGVITGWHVNVEQELRDLLNIPEEVAIHATIPMGKPAGRHGPVRRRPLTEIVYDDEWGGDADWVHDPEGTEFASAGPPKGTPVEPSIRK</sequence>
<name>A0A381PR22_9ZZZZ</name>
<dbReference type="PANTHER" id="PTHR43673:SF10">
    <property type="entry name" value="NADH DEHYDROGENASE_NAD(P)H NITROREDUCTASE XCC3605-RELATED"/>
    <property type="match status" value="1"/>
</dbReference>
<dbReference type="SUPFAM" id="SSF55469">
    <property type="entry name" value="FMN-dependent nitroreductase-like"/>
    <property type="match status" value="1"/>
</dbReference>
<proteinExistence type="inferred from homology"/>
<accession>A0A381PR22</accession>
<reference evidence="5" key="1">
    <citation type="submission" date="2018-05" db="EMBL/GenBank/DDBJ databases">
        <authorList>
            <person name="Lanie J.A."/>
            <person name="Ng W.-L."/>
            <person name="Kazmierczak K.M."/>
            <person name="Andrzejewski T.M."/>
            <person name="Davidsen T.M."/>
            <person name="Wayne K.J."/>
            <person name="Tettelin H."/>
            <person name="Glass J.I."/>
            <person name="Rusch D."/>
            <person name="Podicherti R."/>
            <person name="Tsui H.-C.T."/>
            <person name="Winkler M.E."/>
        </authorList>
    </citation>
    <scope>NUCLEOTIDE SEQUENCE</scope>
</reference>
<keyword evidence="2" id="KW-0560">Oxidoreductase</keyword>
<evidence type="ECO:0000259" key="4">
    <source>
        <dbReference type="Pfam" id="PF00881"/>
    </source>
</evidence>
<dbReference type="InterPro" id="IPR029479">
    <property type="entry name" value="Nitroreductase"/>
</dbReference>
<feature type="domain" description="Nitroreductase" evidence="4">
    <location>
        <begin position="7"/>
        <end position="180"/>
    </location>
</feature>
<organism evidence="5">
    <name type="scientific">marine metagenome</name>
    <dbReference type="NCBI Taxonomy" id="408172"/>
    <lineage>
        <taxon>unclassified sequences</taxon>
        <taxon>metagenomes</taxon>
        <taxon>ecological metagenomes</taxon>
    </lineage>
</organism>
<dbReference type="CDD" id="cd02062">
    <property type="entry name" value="Nitro_FMN_reductase"/>
    <property type="match status" value="1"/>
</dbReference>
<protein>
    <recommendedName>
        <fullName evidence="4">Nitroreductase domain-containing protein</fullName>
    </recommendedName>
</protein>
<comment type="similarity">
    <text evidence="1">Belongs to the nitroreductase family.</text>
</comment>
<dbReference type="InterPro" id="IPR000415">
    <property type="entry name" value="Nitroreductase-like"/>
</dbReference>
<dbReference type="Gene3D" id="3.40.109.10">
    <property type="entry name" value="NADH Oxidase"/>
    <property type="match status" value="1"/>
</dbReference>
<dbReference type="AlphaFoldDB" id="A0A381PR22"/>
<dbReference type="EMBL" id="UINC01001060">
    <property type="protein sequence ID" value="SUZ69340.1"/>
    <property type="molecule type" value="Genomic_DNA"/>
</dbReference>
<evidence type="ECO:0000256" key="3">
    <source>
        <dbReference type="SAM" id="MobiDB-lite"/>
    </source>
</evidence>
<evidence type="ECO:0000313" key="5">
    <source>
        <dbReference type="EMBL" id="SUZ69340.1"/>
    </source>
</evidence>
<dbReference type="Pfam" id="PF00881">
    <property type="entry name" value="Nitroreductase"/>
    <property type="match status" value="1"/>
</dbReference>